<protein>
    <submittedName>
        <fullName evidence="2">Cold acclimation responsive protein BudCAR4</fullName>
    </submittedName>
</protein>
<dbReference type="AlphaFoldDB" id="A0A392WBX7"/>
<feature type="compositionally biased region" description="Gly residues" evidence="1">
    <location>
        <begin position="1"/>
        <end position="12"/>
    </location>
</feature>
<name>A0A392WBX7_9FABA</name>
<sequence>QHGLIGGQGGVYKGEQHHGEEEHKEGVVDKIKDKIHGEGGEKKKTKEKKKHGDGHEHGHDSSSSDSD</sequence>
<feature type="non-terminal residue" evidence="2">
    <location>
        <position position="1"/>
    </location>
</feature>
<reference evidence="2 3" key="1">
    <citation type="journal article" date="2018" name="Front. Plant Sci.">
        <title>Red Clover (Trifolium pratense) and Zigzag Clover (T. medium) - A Picture of Genomic Similarities and Differences.</title>
        <authorList>
            <person name="Dluhosova J."/>
            <person name="Istvanek J."/>
            <person name="Nedelnik J."/>
            <person name="Repkova J."/>
        </authorList>
    </citation>
    <scope>NUCLEOTIDE SEQUENCE [LARGE SCALE GENOMIC DNA]</scope>
    <source>
        <strain evidence="3">cv. 10/8</strain>
        <tissue evidence="2">Leaf</tissue>
    </source>
</reference>
<evidence type="ECO:0000256" key="1">
    <source>
        <dbReference type="SAM" id="MobiDB-lite"/>
    </source>
</evidence>
<accession>A0A392WBX7</accession>
<feature type="non-terminal residue" evidence="2">
    <location>
        <position position="67"/>
    </location>
</feature>
<keyword evidence="3" id="KW-1185">Reference proteome</keyword>
<proteinExistence type="predicted"/>
<organism evidence="2 3">
    <name type="scientific">Trifolium medium</name>
    <dbReference type="NCBI Taxonomy" id="97028"/>
    <lineage>
        <taxon>Eukaryota</taxon>
        <taxon>Viridiplantae</taxon>
        <taxon>Streptophyta</taxon>
        <taxon>Embryophyta</taxon>
        <taxon>Tracheophyta</taxon>
        <taxon>Spermatophyta</taxon>
        <taxon>Magnoliopsida</taxon>
        <taxon>eudicotyledons</taxon>
        <taxon>Gunneridae</taxon>
        <taxon>Pentapetalae</taxon>
        <taxon>rosids</taxon>
        <taxon>fabids</taxon>
        <taxon>Fabales</taxon>
        <taxon>Fabaceae</taxon>
        <taxon>Papilionoideae</taxon>
        <taxon>50 kb inversion clade</taxon>
        <taxon>NPAAA clade</taxon>
        <taxon>Hologalegina</taxon>
        <taxon>IRL clade</taxon>
        <taxon>Trifolieae</taxon>
        <taxon>Trifolium</taxon>
    </lineage>
</organism>
<feature type="compositionally biased region" description="Basic and acidic residues" evidence="1">
    <location>
        <begin position="14"/>
        <end position="44"/>
    </location>
</feature>
<feature type="compositionally biased region" description="Basic and acidic residues" evidence="1">
    <location>
        <begin position="53"/>
        <end position="67"/>
    </location>
</feature>
<comment type="caution">
    <text evidence="2">The sequence shown here is derived from an EMBL/GenBank/DDBJ whole genome shotgun (WGS) entry which is preliminary data.</text>
</comment>
<evidence type="ECO:0000313" key="3">
    <source>
        <dbReference type="Proteomes" id="UP000265520"/>
    </source>
</evidence>
<feature type="region of interest" description="Disordered" evidence="1">
    <location>
        <begin position="1"/>
        <end position="67"/>
    </location>
</feature>
<dbReference type="EMBL" id="LXQA011409427">
    <property type="protein sequence ID" value="MCI96250.1"/>
    <property type="molecule type" value="Genomic_DNA"/>
</dbReference>
<dbReference type="Proteomes" id="UP000265520">
    <property type="component" value="Unassembled WGS sequence"/>
</dbReference>
<evidence type="ECO:0000313" key="2">
    <source>
        <dbReference type="EMBL" id="MCI96250.1"/>
    </source>
</evidence>